<dbReference type="Gene3D" id="1.10.565.10">
    <property type="entry name" value="Retinoid X Receptor"/>
    <property type="match status" value="1"/>
</dbReference>
<comment type="similarity">
    <text evidence="2 11">Belongs to the nuclear hormone receptor family.</text>
</comment>
<keyword evidence="7 11" id="KW-0238">DNA-binding</keyword>
<evidence type="ECO:0000256" key="6">
    <source>
        <dbReference type="ARBA" id="ARBA00023015"/>
    </source>
</evidence>
<evidence type="ECO:0000256" key="2">
    <source>
        <dbReference type="ARBA" id="ARBA00005993"/>
    </source>
</evidence>
<dbReference type="SUPFAM" id="SSF48508">
    <property type="entry name" value="Nuclear receptor ligand-binding domain"/>
    <property type="match status" value="1"/>
</dbReference>
<feature type="domain" description="Nuclear receptor" evidence="12">
    <location>
        <begin position="8"/>
        <end position="83"/>
    </location>
</feature>
<keyword evidence="8 11" id="KW-0804">Transcription</keyword>
<dbReference type="PANTHER" id="PTHR45680">
    <property type="entry name" value="NUCLEAR HORMONE RECEPTOR FAMILY"/>
    <property type="match status" value="1"/>
</dbReference>
<dbReference type="InterPro" id="IPR049636">
    <property type="entry name" value="HNF4-like_DBD"/>
</dbReference>
<organism evidence="14">
    <name type="scientific">Ascaris suum</name>
    <name type="common">Pig roundworm</name>
    <name type="synonym">Ascaris lumbricoides</name>
    <dbReference type="NCBI Taxonomy" id="6253"/>
    <lineage>
        <taxon>Eukaryota</taxon>
        <taxon>Metazoa</taxon>
        <taxon>Ecdysozoa</taxon>
        <taxon>Nematoda</taxon>
        <taxon>Chromadorea</taxon>
        <taxon>Rhabditida</taxon>
        <taxon>Spirurina</taxon>
        <taxon>Ascaridomorpha</taxon>
        <taxon>Ascaridoidea</taxon>
        <taxon>Ascarididae</taxon>
        <taxon>Ascaris</taxon>
    </lineage>
</organism>
<evidence type="ECO:0000256" key="7">
    <source>
        <dbReference type="ARBA" id="ARBA00023125"/>
    </source>
</evidence>
<dbReference type="GO" id="GO:0000978">
    <property type="term" value="F:RNA polymerase II cis-regulatory region sequence-specific DNA binding"/>
    <property type="evidence" value="ECO:0007669"/>
    <property type="project" value="InterPro"/>
</dbReference>
<evidence type="ECO:0000256" key="1">
    <source>
        <dbReference type="ARBA" id="ARBA00004123"/>
    </source>
</evidence>
<dbReference type="InterPro" id="IPR013088">
    <property type="entry name" value="Znf_NHR/GATA"/>
</dbReference>
<keyword evidence="10 11" id="KW-0539">Nucleus</keyword>
<dbReference type="InterPro" id="IPR000536">
    <property type="entry name" value="Nucl_hrmn_rcpt_lig-bd"/>
</dbReference>
<evidence type="ECO:0000256" key="4">
    <source>
        <dbReference type="ARBA" id="ARBA00022771"/>
    </source>
</evidence>
<dbReference type="InterPro" id="IPR035500">
    <property type="entry name" value="NHR-like_dom_sf"/>
</dbReference>
<dbReference type="SUPFAM" id="SSF57716">
    <property type="entry name" value="Glucocorticoid receptor-like (DNA-binding domain)"/>
    <property type="match status" value="1"/>
</dbReference>
<dbReference type="SMART" id="SM00399">
    <property type="entry name" value="ZnF_C4"/>
    <property type="match status" value="1"/>
</dbReference>
<evidence type="ECO:0000313" key="14">
    <source>
        <dbReference type="EMBL" id="ADY45065.1"/>
    </source>
</evidence>
<protein>
    <submittedName>
        <fullName evidence="14">Nuclear hormone receptor family member nhr-28</fullName>
    </submittedName>
</protein>
<keyword evidence="3 11" id="KW-0479">Metal-binding</keyword>
<keyword evidence="4 11" id="KW-0863">Zinc-finger</keyword>
<evidence type="ECO:0000256" key="5">
    <source>
        <dbReference type="ARBA" id="ARBA00022833"/>
    </source>
</evidence>
<sequence>MPSNKNFFGRCEVCDETSRGYHFGAIVCRACAAFFRRTVALGLKYKCRFDGHCLINKSVRCMCRECRYKRCLEVGMRTNAVQFNRDTIGQRPRRRKSVIIDNWPSSSWKPPPITAPSDPSQHDIMIAKINSIFECALANDKADKMPALNVMLQGYHQLLLQRNMLHSNAAIHPLRTDMSFEEQERRLRLNYEILLFERFWKHFLKLERAYTTFKQLGDDVNDDRVVLFNNHIAQQECCLPILANLSNMDLADFKRLFSTSLELNRHSILSPLKRLKPTEHEFIAVCGHMLWTAPGERGVSVETHNVGREARFLIFSDLHRHYIEQLNLYNYAPRMGELMALVSAVERSVAQKKEDAIIIDLFDIFRWDKSLIAMFR</sequence>
<dbReference type="PROSITE" id="PS51030">
    <property type="entry name" value="NUCLEAR_REC_DBD_2"/>
    <property type="match status" value="1"/>
</dbReference>
<dbReference type="AlphaFoldDB" id="F1L4L1"/>
<dbReference type="PROSITE" id="PS00031">
    <property type="entry name" value="NUCLEAR_REC_DBD_1"/>
    <property type="match status" value="1"/>
</dbReference>
<dbReference type="PROSITE" id="PS51843">
    <property type="entry name" value="NR_LBD"/>
    <property type="match status" value="1"/>
</dbReference>
<evidence type="ECO:0000259" key="13">
    <source>
        <dbReference type="PROSITE" id="PS51843"/>
    </source>
</evidence>
<name>F1L4L1_ASCSU</name>
<dbReference type="GO" id="GO:0003700">
    <property type="term" value="F:DNA-binding transcription factor activity"/>
    <property type="evidence" value="ECO:0007669"/>
    <property type="project" value="InterPro"/>
</dbReference>
<comment type="subcellular location">
    <subcellularLocation>
        <location evidence="1 11">Nucleus</location>
    </subcellularLocation>
</comment>
<accession>F1L4L1</accession>
<reference evidence="14" key="1">
    <citation type="journal article" date="2011" name="Genome Res.">
        <title>Deep small RNA sequencing from the nematode Ascaris reveals conservation, functional diversification, and novel developmental profiles.</title>
        <authorList>
            <person name="Wang J."/>
            <person name="Czech B."/>
            <person name="Crunk A."/>
            <person name="Wallace A."/>
            <person name="Mitreva M."/>
            <person name="Hannon G.J."/>
            <person name="Davis R.E."/>
        </authorList>
    </citation>
    <scope>NUCLEOTIDE SEQUENCE</scope>
</reference>
<keyword evidence="9 11" id="KW-0675">Receptor</keyword>
<evidence type="ECO:0000256" key="8">
    <source>
        <dbReference type="ARBA" id="ARBA00023163"/>
    </source>
</evidence>
<feature type="domain" description="NR LBD" evidence="13">
    <location>
        <begin position="121"/>
        <end position="376"/>
    </location>
</feature>
<dbReference type="Gene3D" id="3.30.50.10">
    <property type="entry name" value="Erythroid Transcription Factor GATA-1, subunit A"/>
    <property type="match status" value="1"/>
</dbReference>
<keyword evidence="5 11" id="KW-0862">Zinc</keyword>
<dbReference type="Pfam" id="PF00105">
    <property type="entry name" value="zf-C4"/>
    <property type="match status" value="1"/>
</dbReference>
<evidence type="ECO:0000259" key="12">
    <source>
        <dbReference type="PROSITE" id="PS51030"/>
    </source>
</evidence>
<dbReference type="SMART" id="SM00430">
    <property type="entry name" value="HOLI"/>
    <property type="match status" value="1"/>
</dbReference>
<evidence type="ECO:0000256" key="11">
    <source>
        <dbReference type="RuleBase" id="RU004334"/>
    </source>
</evidence>
<evidence type="ECO:0000256" key="10">
    <source>
        <dbReference type="ARBA" id="ARBA00023242"/>
    </source>
</evidence>
<proteinExistence type="evidence at transcript level"/>
<dbReference type="EMBL" id="JI171244">
    <property type="protein sequence ID" value="ADY45065.1"/>
    <property type="molecule type" value="mRNA"/>
</dbReference>
<dbReference type="InterPro" id="IPR001628">
    <property type="entry name" value="Znf_hrmn_rcpt"/>
</dbReference>
<dbReference type="InterPro" id="IPR051152">
    <property type="entry name" value="C.elegans_Orphan_NR"/>
</dbReference>
<evidence type="ECO:0000256" key="3">
    <source>
        <dbReference type="ARBA" id="ARBA00022723"/>
    </source>
</evidence>
<evidence type="ECO:0000256" key="9">
    <source>
        <dbReference type="ARBA" id="ARBA00023170"/>
    </source>
</evidence>
<dbReference type="PANTHER" id="PTHR45680:SF29">
    <property type="entry name" value="NUCLEAR HORMONE RECEPTOR FAMILY"/>
    <property type="match status" value="1"/>
</dbReference>
<keyword evidence="6 11" id="KW-0805">Transcription regulation</keyword>
<dbReference type="CDD" id="cd06960">
    <property type="entry name" value="NR_DBD_HNF4A"/>
    <property type="match status" value="1"/>
</dbReference>
<dbReference type="GO" id="GO:0008270">
    <property type="term" value="F:zinc ion binding"/>
    <property type="evidence" value="ECO:0007669"/>
    <property type="project" value="UniProtKB-KW"/>
</dbReference>
<dbReference type="Pfam" id="PF00104">
    <property type="entry name" value="Hormone_recep"/>
    <property type="match status" value="1"/>
</dbReference>
<dbReference type="GO" id="GO:0005634">
    <property type="term" value="C:nucleus"/>
    <property type="evidence" value="ECO:0007669"/>
    <property type="project" value="UniProtKB-SubCell"/>
</dbReference>
<dbReference type="PRINTS" id="PR00047">
    <property type="entry name" value="STROIDFINGER"/>
</dbReference>